<accession>A0A645BQS0</accession>
<feature type="domain" description="N-acetyltransferase" evidence="1">
    <location>
        <begin position="90"/>
        <end position="250"/>
    </location>
</feature>
<dbReference type="CDD" id="cd04301">
    <property type="entry name" value="NAT_SF"/>
    <property type="match status" value="1"/>
</dbReference>
<dbReference type="Pfam" id="PF00583">
    <property type="entry name" value="Acetyltransf_1"/>
    <property type="match status" value="1"/>
</dbReference>
<dbReference type="PANTHER" id="PTHR43138">
    <property type="entry name" value="ACETYLTRANSFERASE, GNAT FAMILY"/>
    <property type="match status" value="1"/>
</dbReference>
<organism evidence="2">
    <name type="scientific">bioreactor metagenome</name>
    <dbReference type="NCBI Taxonomy" id="1076179"/>
    <lineage>
        <taxon>unclassified sequences</taxon>
        <taxon>metagenomes</taxon>
        <taxon>ecological metagenomes</taxon>
    </lineage>
</organism>
<dbReference type="EMBL" id="VSSQ01020590">
    <property type="protein sequence ID" value="MPM65573.1"/>
    <property type="molecule type" value="Genomic_DNA"/>
</dbReference>
<reference evidence="2" key="1">
    <citation type="submission" date="2019-08" db="EMBL/GenBank/DDBJ databases">
        <authorList>
            <person name="Kucharzyk K."/>
            <person name="Murdoch R.W."/>
            <person name="Higgins S."/>
            <person name="Loffler F."/>
        </authorList>
    </citation>
    <scope>NUCLEOTIDE SEQUENCE</scope>
</reference>
<gene>
    <name evidence="2" type="ORF">SDC9_112470</name>
</gene>
<dbReference type="PANTHER" id="PTHR43138:SF1">
    <property type="entry name" value="N-ACETYLTRANSFERASE ACA1"/>
    <property type="match status" value="1"/>
</dbReference>
<name>A0A645BQS0_9ZZZZ</name>
<dbReference type="SUPFAM" id="SSF55729">
    <property type="entry name" value="Acyl-CoA N-acyltransferases (Nat)"/>
    <property type="match status" value="1"/>
</dbReference>
<dbReference type="AlphaFoldDB" id="A0A645BQS0"/>
<evidence type="ECO:0000313" key="2">
    <source>
        <dbReference type="EMBL" id="MPM65573.1"/>
    </source>
</evidence>
<proteinExistence type="predicted"/>
<dbReference type="GO" id="GO:0016747">
    <property type="term" value="F:acyltransferase activity, transferring groups other than amino-acyl groups"/>
    <property type="evidence" value="ECO:0007669"/>
    <property type="project" value="InterPro"/>
</dbReference>
<dbReference type="Gene3D" id="3.40.630.30">
    <property type="match status" value="1"/>
</dbReference>
<comment type="caution">
    <text evidence="2">The sequence shown here is derived from an EMBL/GenBank/DDBJ whole genome shotgun (WGS) entry which is preliminary data.</text>
</comment>
<dbReference type="InterPro" id="IPR000182">
    <property type="entry name" value="GNAT_dom"/>
</dbReference>
<evidence type="ECO:0000259" key="1">
    <source>
        <dbReference type="PROSITE" id="PS51186"/>
    </source>
</evidence>
<dbReference type="InterPro" id="IPR052742">
    <property type="entry name" value="Mito_N-acetyltransferase"/>
</dbReference>
<dbReference type="InterPro" id="IPR016181">
    <property type="entry name" value="Acyl_CoA_acyltransferase"/>
</dbReference>
<sequence length="250" mass="27613">MFGRLQAGREKRVSFAQEPGLVPGVVWVGESNIALLCQLRQRCKGIALLCQQFGCYKDGILIMHSHFPRLARVPQRPKARQAGLWYTPGMTIRAYNELDIPAMTEIWNEVVEEGNAFPQNEKLGSLNSSVFFAGQSYTAVALEEGKLAGLYILHPNNVGRVGHIANASYAVKKSMQGKGIGKALVEDSLKQLSSLGFRILQFNAVVASNTRALALYERLGFERLGTIRGGFAMDDGSFEDIVSMVYYPKH</sequence>
<dbReference type="PROSITE" id="PS51186">
    <property type="entry name" value="GNAT"/>
    <property type="match status" value="1"/>
</dbReference>
<protein>
    <recommendedName>
        <fullName evidence="1">N-acetyltransferase domain-containing protein</fullName>
    </recommendedName>
</protein>